<dbReference type="GO" id="GO:0004674">
    <property type="term" value="F:protein serine/threonine kinase activity"/>
    <property type="evidence" value="ECO:0007669"/>
    <property type="project" value="UniProtKB-KW"/>
</dbReference>
<evidence type="ECO:0000256" key="3">
    <source>
        <dbReference type="ARBA" id="ARBA00022741"/>
    </source>
</evidence>
<reference evidence="9 10" key="1">
    <citation type="submission" date="2022-02" db="EMBL/GenBank/DDBJ databases">
        <title>Genome sequence data of Kingella unionensis sp. nov. strain CICC 24913 (CCUG 75125).</title>
        <authorList>
            <person name="Xiao M."/>
        </authorList>
    </citation>
    <scope>NUCLEOTIDE SEQUENCE [LARGE SCALE GENOMIC DNA]</scope>
    <source>
        <strain evidence="9 10">CICC 24913</strain>
    </source>
</reference>
<dbReference type="PANTHER" id="PTHR43671">
    <property type="entry name" value="SERINE/THREONINE-PROTEIN KINASE NEK"/>
    <property type="match status" value="1"/>
</dbReference>
<evidence type="ECO:0000259" key="8">
    <source>
        <dbReference type="PROSITE" id="PS50011"/>
    </source>
</evidence>
<keyword evidence="2" id="KW-0808">Transferase</keyword>
<organism evidence="9 10">
    <name type="scientific">Kingella pumchi</name>
    <dbReference type="NCBI Taxonomy" id="2779506"/>
    <lineage>
        <taxon>Bacteria</taxon>
        <taxon>Pseudomonadati</taxon>
        <taxon>Pseudomonadota</taxon>
        <taxon>Betaproteobacteria</taxon>
        <taxon>Neisseriales</taxon>
        <taxon>Neisseriaceae</taxon>
        <taxon>Kingella</taxon>
    </lineage>
</organism>
<evidence type="ECO:0000256" key="4">
    <source>
        <dbReference type="ARBA" id="ARBA00022777"/>
    </source>
</evidence>
<dbReference type="InterPro" id="IPR008271">
    <property type="entry name" value="Ser/Thr_kinase_AS"/>
</dbReference>
<proteinExistence type="predicted"/>
<evidence type="ECO:0000256" key="7">
    <source>
        <dbReference type="SAM" id="Phobius"/>
    </source>
</evidence>
<sequence length="531" mass="57372">MAQQSIQRADALAPGSQLHVYIVLKVLGSGAFGITYLAEHIHLGSQHVIKEYLPDSGVRVEGLTVQAKSSSDQEIFNWGLNGFFNEAKLLYGLNHPNIVKVTDLFEANGTAYFVMPYLSGITLHQWIKDHPHAGEAELQSIFIPLLEGLKYIHERQLLHRDIKPENIFITENQTPVLIDFGAARQAVGQKSRPLTQILTPPFAPIEQYHSRDVFMPALDLYSLGACIYQAVAHRLIEEAPARIAGEDTQPKLAGSEYEKQYSHAFLAAVDYALNVRAENRFQSAMDMQQALLGQKELPPPIQAAPAYNAAPATQAAYNGATAVYGAPQAAAAAAPRAKNKLLLWGGIGGGLAVLLAVIAAFALGGKEQDSDEPAQTASAVQTAAPANDPIVLPPADNGGSLPGEQPEQPQQPMPVGGNSNTAQIAAQVEKMNRELPKSLGDGVRWEKVLYVEASNTMIMQLTLTKLRQRDLSNAQLEQIKSALGPEMAKTSCQDPNVAPWLTSGGTLLVAFYDRNNKHLVDASISGADCRQ</sequence>
<evidence type="ECO:0000313" key="9">
    <source>
        <dbReference type="EMBL" id="MCG6504419.1"/>
    </source>
</evidence>
<dbReference type="Gene3D" id="1.10.510.10">
    <property type="entry name" value="Transferase(Phosphotransferase) domain 1"/>
    <property type="match status" value="1"/>
</dbReference>
<keyword evidence="9" id="KW-0723">Serine/threonine-protein kinase</keyword>
<protein>
    <recommendedName>
        <fullName evidence="1">non-specific serine/threonine protein kinase</fullName>
        <ecNumber evidence="1">2.7.11.1</ecNumber>
    </recommendedName>
</protein>
<dbReference type="RefSeq" id="WP_238747858.1">
    <property type="nucleotide sequence ID" value="NZ_JAKOOW010000026.1"/>
</dbReference>
<feature type="transmembrane region" description="Helical" evidence="7">
    <location>
        <begin position="341"/>
        <end position="363"/>
    </location>
</feature>
<dbReference type="InterPro" id="IPR011009">
    <property type="entry name" value="Kinase-like_dom_sf"/>
</dbReference>
<dbReference type="PROSITE" id="PS50011">
    <property type="entry name" value="PROTEIN_KINASE_DOM"/>
    <property type="match status" value="1"/>
</dbReference>
<evidence type="ECO:0000313" key="10">
    <source>
        <dbReference type="Proteomes" id="UP001298424"/>
    </source>
</evidence>
<keyword evidence="5" id="KW-0067">ATP-binding</keyword>
<dbReference type="EC" id="2.7.11.1" evidence="1"/>
<dbReference type="SUPFAM" id="SSF56112">
    <property type="entry name" value="Protein kinase-like (PK-like)"/>
    <property type="match status" value="1"/>
</dbReference>
<keyword evidence="3" id="KW-0547">Nucleotide-binding</keyword>
<dbReference type="Proteomes" id="UP001298424">
    <property type="component" value="Unassembled WGS sequence"/>
</dbReference>
<evidence type="ECO:0000256" key="1">
    <source>
        <dbReference type="ARBA" id="ARBA00012513"/>
    </source>
</evidence>
<keyword evidence="10" id="KW-1185">Reference proteome</keyword>
<dbReference type="SMART" id="SM00220">
    <property type="entry name" value="S_TKc"/>
    <property type="match status" value="1"/>
</dbReference>
<dbReference type="EMBL" id="JAKOOW010000026">
    <property type="protein sequence ID" value="MCG6504419.1"/>
    <property type="molecule type" value="Genomic_DNA"/>
</dbReference>
<dbReference type="InterPro" id="IPR000719">
    <property type="entry name" value="Prot_kinase_dom"/>
</dbReference>
<feature type="domain" description="Protein kinase" evidence="8">
    <location>
        <begin position="21"/>
        <end position="292"/>
    </location>
</feature>
<keyword evidence="7" id="KW-1133">Transmembrane helix</keyword>
<dbReference type="PANTHER" id="PTHR43671:SF13">
    <property type="entry name" value="SERINE_THREONINE-PROTEIN KINASE NEK2"/>
    <property type="match status" value="1"/>
</dbReference>
<keyword evidence="7" id="KW-0812">Transmembrane</keyword>
<evidence type="ECO:0000256" key="2">
    <source>
        <dbReference type="ARBA" id="ARBA00022679"/>
    </source>
</evidence>
<feature type="compositionally biased region" description="Low complexity" evidence="6">
    <location>
        <begin position="398"/>
        <end position="417"/>
    </location>
</feature>
<feature type="region of interest" description="Disordered" evidence="6">
    <location>
        <begin position="368"/>
        <end position="419"/>
    </location>
</feature>
<gene>
    <name evidence="9" type="ORF">MB824_07910</name>
</gene>
<evidence type="ECO:0000256" key="6">
    <source>
        <dbReference type="SAM" id="MobiDB-lite"/>
    </source>
</evidence>
<evidence type="ECO:0000256" key="5">
    <source>
        <dbReference type="ARBA" id="ARBA00022840"/>
    </source>
</evidence>
<name>A0ABS9NNQ6_9NEIS</name>
<keyword evidence="4 9" id="KW-0418">Kinase</keyword>
<comment type="caution">
    <text evidence="9">The sequence shown here is derived from an EMBL/GenBank/DDBJ whole genome shotgun (WGS) entry which is preliminary data.</text>
</comment>
<dbReference type="InterPro" id="IPR050660">
    <property type="entry name" value="NEK_Ser/Thr_kinase"/>
</dbReference>
<accession>A0ABS9NNQ6</accession>
<dbReference type="Pfam" id="PF00069">
    <property type="entry name" value="Pkinase"/>
    <property type="match status" value="1"/>
</dbReference>
<dbReference type="PROSITE" id="PS00108">
    <property type="entry name" value="PROTEIN_KINASE_ST"/>
    <property type="match status" value="1"/>
</dbReference>
<dbReference type="CDD" id="cd14014">
    <property type="entry name" value="STKc_PknB_like"/>
    <property type="match status" value="1"/>
</dbReference>
<keyword evidence="7" id="KW-0472">Membrane</keyword>